<dbReference type="InterPro" id="IPR001647">
    <property type="entry name" value="HTH_TetR"/>
</dbReference>
<dbReference type="Proteomes" id="UP001319080">
    <property type="component" value="Unassembled WGS sequence"/>
</dbReference>
<evidence type="ECO:0000256" key="2">
    <source>
        <dbReference type="ARBA" id="ARBA00023125"/>
    </source>
</evidence>
<reference evidence="6 7" key="1">
    <citation type="submission" date="2021-05" db="EMBL/GenBank/DDBJ databases">
        <title>A Polyphasic approach of four new species of the genus Ohtaekwangia: Ohtaekwangia histidinii sp. nov., Ohtaekwangia cretensis sp. nov., Ohtaekwangia indiensis sp. nov., Ohtaekwangia reichenbachii sp. nov. from diverse environment.</title>
        <authorList>
            <person name="Octaviana S."/>
        </authorList>
    </citation>
    <scope>NUCLEOTIDE SEQUENCE [LARGE SCALE GENOMIC DNA]</scope>
    <source>
        <strain evidence="6 7">PWU5</strain>
    </source>
</reference>
<proteinExistence type="predicted"/>
<dbReference type="SUPFAM" id="SSF48498">
    <property type="entry name" value="Tetracyclin repressor-like, C-terminal domain"/>
    <property type="match status" value="1"/>
</dbReference>
<organism evidence="6 7">
    <name type="scientific">Dawidia cretensis</name>
    <dbReference type="NCBI Taxonomy" id="2782350"/>
    <lineage>
        <taxon>Bacteria</taxon>
        <taxon>Pseudomonadati</taxon>
        <taxon>Bacteroidota</taxon>
        <taxon>Cytophagia</taxon>
        <taxon>Cytophagales</taxon>
        <taxon>Chryseotaleaceae</taxon>
        <taxon>Dawidia</taxon>
    </lineage>
</organism>
<name>A0AAP2E125_9BACT</name>
<evidence type="ECO:0000256" key="1">
    <source>
        <dbReference type="ARBA" id="ARBA00023015"/>
    </source>
</evidence>
<dbReference type="InterPro" id="IPR009057">
    <property type="entry name" value="Homeodomain-like_sf"/>
</dbReference>
<keyword evidence="1" id="KW-0805">Transcription regulation</keyword>
<keyword evidence="3" id="KW-0804">Transcription</keyword>
<evidence type="ECO:0000313" key="6">
    <source>
        <dbReference type="EMBL" id="MBT1711096.1"/>
    </source>
</evidence>
<accession>A0AAP2E125</accession>
<feature type="domain" description="HTH tetR-type" evidence="5">
    <location>
        <begin position="9"/>
        <end position="69"/>
    </location>
</feature>
<dbReference type="Pfam" id="PF00440">
    <property type="entry name" value="TetR_N"/>
    <property type="match status" value="1"/>
</dbReference>
<evidence type="ECO:0000256" key="3">
    <source>
        <dbReference type="ARBA" id="ARBA00023163"/>
    </source>
</evidence>
<evidence type="ECO:0000313" key="7">
    <source>
        <dbReference type="Proteomes" id="UP001319080"/>
    </source>
</evidence>
<protein>
    <submittedName>
        <fullName evidence="6">TetR/AcrR family transcriptional regulator</fullName>
    </submittedName>
</protein>
<dbReference type="RefSeq" id="WP_254086672.1">
    <property type="nucleotide sequence ID" value="NZ_JAHESE010000029.1"/>
</dbReference>
<dbReference type="Gene3D" id="1.10.357.10">
    <property type="entry name" value="Tetracycline Repressor, domain 2"/>
    <property type="match status" value="1"/>
</dbReference>
<dbReference type="PANTHER" id="PTHR47506:SF1">
    <property type="entry name" value="HTH-TYPE TRANSCRIPTIONAL REGULATOR YJDC"/>
    <property type="match status" value="1"/>
</dbReference>
<dbReference type="PRINTS" id="PR00455">
    <property type="entry name" value="HTHTETR"/>
</dbReference>
<dbReference type="InterPro" id="IPR036271">
    <property type="entry name" value="Tet_transcr_reg_TetR-rel_C_sf"/>
</dbReference>
<dbReference type="PROSITE" id="PS50977">
    <property type="entry name" value="HTH_TETR_2"/>
    <property type="match status" value="1"/>
</dbReference>
<dbReference type="SUPFAM" id="SSF46689">
    <property type="entry name" value="Homeodomain-like"/>
    <property type="match status" value="1"/>
</dbReference>
<sequence length="184" mass="21395">MTTYDVSALSPRDRILKTTFRLFHGQGYNATGINQIIAEADVSKASLYQHFRSKEELCVEFLNQRHDFWFAALHGFTDKARTPRSKIAAAFKFLHDMNTRENFRGCAFLNIVSEITEDAVSIRHVIQRHKEDLRIFFQDILRADYPALPDHIYLLFESALVESQVFRDPWPVDRANTIADRLFA</sequence>
<evidence type="ECO:0000256" key="4">
    <source>
        <dbReference type="PROSITE-ProRule" id="PRU00335"/>
    </source>
</evidence>
<dbReference type="EMBL" id="JAHESE010000029">
    <property type="protein sequence ID" value="MBT1711096.1"/>
    <property type="molecule type" value="Genomic_DNA"/>
</dbReference>
<keyword evidence="7" id="KW-1185">Reference proteome</keyword>
<gene>
    <name evidence="6" type="ORF">KK062_22830</name>
</gene>
<comment type="caution">
    <text evidence="6">The sequence shown here is derived from an EMBL/GenBank/DDBJ whole genome shotgun (WGS) entry which is preliminary data.</text>
</comment>
<dbReference type="GO" id="GO:0003677">
    <property type="term" value="F:DNA binding"/>
    <property type="evidence" value="ECO:0007669"/>
    <property type="project" value="UniProtKB-UniRule"/>
</dbReference>
<dbReference type="PANTHER" id="PTHR47506">
    <property type="entry name" value="TRANSCRIPTIONAL REGULATORY PROTEIN"/>
    <property type="match status" value="1"/>
</dbReference>
<dbReference type="AlphaFoldDB" id="A0AAP2E125"/>
<evidence type="ECO:0000259" key="5">
    <source>
        <dbReference type="PROSITE" id="PS50977"/>
    </source>
</evidence>
<keyword evidence="2 4" id="KW-0238">DNA-binding</keyword>
<feature type="DNA-binding region" description="H-T-H motif" evidence="4">
    <location>
        <begin position="32"/>
        <end position="51"/>
    </location>
</feature>